<protein>
    <recommendedName>
        <fullName evidence="2">glucuronosyltransferase</fullName>
        <ecNumber evidence="2">2.4.1.17</ecNumber>
    </recommendedName>
</protein>
<dbReference type="InterPro" id="IPR002213">
    <property type="entry name" value="UDP_glucos_trans"/>
</dbReference>
<comment type="similarity">
    <text evidence="1">Belongs to the UDP-glycosyltransferase family.</text>
</comment>
<proteinExistence type="inferred from homology"/>
<evidence type="ECO:0000256" key="4">
    <source>
        <dbReference type="ARBA" id="ARBA00022679"/>
    </source>
</evidence>
<evidence type="ECO:0000313" key="6">
    <source>
        <dbReference type="Proteomes" id="UP000887540"/>
    </source>
</evidence>
<dbReference type="InterPro" id="IPR050271">
    <property type="entry name" value="UDP-glycosyltransferase"/>
</dbReference>
<keyword evidence="6" id="KW-1185">Reference proteome</keyword>
<keyword evidence="3" id="KW-0328">Glycosyltransferase</keyword>
<organism evidence="6 7">
    <name type="scientific">Acrobeloides nanus</name>
    <dbReference type="NCBI Taxonomy" id="290746"/>
    <lineage>
        <taxon>Eukaryota</taxon>
        <taxon>Metazoa</taxon>
        <taxon>Ecdysozoa</taxon>
        <taxon>Nematoda</taxon>
        <taxon>Chromadorea</taxon>
        <taxon>Rhabditida</taxon>
        <taxon>Tylenchina</taxon>
        <taxon>Cephalobomorpha</taxon>
        <taxon>Cephaloboidea</taxon>
        <taxon>Cephalobidae</taxon>
        <taxon>Acrobeloides</taxon>
    </lineage>
</organism>
<keyword evidence="4" id="KW-0808">Transferase</keyword>
<dbReference type="PANTHER" id="PTHR48043">
    <property type="entry name" value="EG:EG0003.4 PROTEIN-RELATED"/>
    <property type="match status" value="1"/>
</dbReference>
<dbReference type="PANTHER" id="PTHR48043:SF145">
    <property type="entry name" value="FI06409P-RELATED"/>
    <property type="match status" value="1"/>
</dbReference>
<dbReference type="Pfam" id="PF00201">
    <property type="entry name" value="UDPGT"/>
    <property type="match status" value="1"/>
</dbReference>
<accession>A0A914BXE2</accession>
<dbReference type="Proteomes" id="UP000887540">
    <property type="component" value="Unplaced"/>
</dbReference>
<evidence type="ECO:0000313" key="7">
    <source>
        <dbReference type="WBParaSite" id="ACRNAN_Path_1222.g4750.t1"/>
    </source>
</evidence>
<dbReference type="GO" id="GO:0015020">
    <property type="term" value="F:glucuronosyltransferase activity"/>
    <property type="evidence" value="ECO:0007669"/>
    <property type="project" value="UniProtKB-EC"/>
</dbReference>
<sequence length="372" mass="42831">MHKLSIAVIFGLIIFSNVECLKIFIFAPTFGYSHILFAGRIADVLIDGGHNVTILQPSFDPDVTEPGTDRAKTIFFTSKNIDYSVVMNMSSKTSAVFYPGRNTGADVVTLFKVKRQLCEDLLDEKDLIAELRNEKFDVGMTEFIDYCGDGFLETIGIDRQITLSAVTFFEPIYDTFGLPKLASFVPHLLLPFSDQMNWKQKLINLFVHYKIDGLYREHVEAETEIFRRKFKEDMEDLLTIRKRKTAMAFLNIDENLEIPPLMTTKIRLIGGIKPRNISPIPESLLATIQKYKGFVLLSFGTFARASMIPSHIQEALMKTFEKFPDFLFLWKHDLETDETLLKSGNRNFLPVKWLPQYALLRKNENQWRMQTP</sequence>
<dbReference type="WBParaSite" id="ACRNAN_Path_1222.g4750.t1">
    <property type="protein sequence ID" value="ACRNAN_Path_1222.g4750.t1"/>
    <property type="gene ID" value="ACRNAN_Path_1222.g4750"/>
</dbReference>
<comment type="catalytic activity">
    <reaction evidence="5">
        <text>glucuronate acceptor + UDP-alpha-D-glucuronate = acceptor beta-D-glucuronoside + UDP + H(+)</text>
        <dbReference type="Rhea" id="RHEA:21032"/>
        <dbReference type="ChEBI" id="CHEBI:15378"/>
        <dbReference type="ChEBI" id="CHEBI:58052"/>
        <dbReference type="ChEBI" id="CHEBI:58223"/>
        <dbReference type="ChEBI" id="CHEBI:132367"/>
        <dbReference type="ChEBI" id="CHEBI:132368"/>
        <dbReference type="EC" id="2.4.1.17"/>
    </reaction>
</comment>
<evidence type="ECO:0000256" key="5">
    <source>
        <dbReference type="ARBA" id="ARBA00047475"/>
    </source>
</evidence>
<dbReference type="EC" id="2.4.1.17" evidence="2"/>
<dbReference type="AlphaFoldDB" id="A0A914BXE2"/>
<name>A0A914BXE2_9BILA</name>
<evidence type="ECO:0000256" key="3">
    <source>
        <dbReference type="ARBA" id="ARBA00022676"/>
    </source>
</evidence>
<dbReference type="SUPFAM" id="SSF53756">
    <property type="entry name" value="UDP-Glycosyltransferase/glycogen phosphorylase"/>
    <property type="match status" value="1"/>
</dbReference>
<reference evidence="7" key="1">
    <citation type="submission" date="2022-11" db="UniProtKB">
        <authorList>
            <consortium name="WormBaseParasite"/>
        </authorList>
    </citation>
    <scope>IDENTIFICATION</scope>
</reference>
<evidence type="ECO:0000256" key="2">
    <source>
        <dbReference type="ARBA" id="ARBA00012544"/>
    </source>
</evidence>
<evidence type="ECO:0000256" key="1">
    <source>
        <dbReference type="ARBA" id="ARBA00009995"/>
    </source>
</evidence>
<dbReference type="Gene3D" id="3.40.50.2000">
    <property type="entry name" value="Glycogen Phosphorylase B"/>
    <property type="match status" value="1"/>
</dbReference>